<dbReference type="EMBL" id="JADFTS010000006">
    <property type="protein sequence ID" value="KAF9601516.1"/>
    <property type="molecule type" value="Genomic_DNA"/>
</dbReference>
<keyword evidence="2" id="KW-1185">Reference proteome</keyword>
<comment type="caution">
    <text evidence="1">The sequence shown here is derived from an EMBL/GenBank/DDBJ whole genome shotgun (WGS) entry which is preliminary data.</text>
</comment>
<name>A0A835HKW7_9MAGN</name>
<dbReference type="Proteomes" id="UP000631114">
    <property type="component" value="Unassembled WGS sequence"/>
</dbReference>
<dbReference type="AlphaFoldDB" id="A0A835HKW7"/>
<evidence type="ECO:0000313" key="2">
    <source>
        <dbReference type="Proteomes" id="UP000631114"/>
    </source>
</evidence>
<accession>A0A835HKW7</accession>
<protein>
    <submittedName>
        <fullName evidence="1">Uncharacterized protein</fullName>
    </submittedName>
</protein>
<sequence>MRGIDPESQMRFFTNSISNQASVNSLTRQLTVPREMPSSRLSTLDEIIDFANELFGVKGRTFGDIEVGHTCDLRPLRA</sequence>
<reference evidence="1 2" key="1">
    <citation type="submission" date="2020-10" db="EMBL/GenBank/DDBJ databases">
        <title>The Coptis chinensis genome and diversification of protoberbering-type alkaloids.</title>
        <authorList>
            <person name="Wang B."/>
            <person name="Shu S."/>
            <person name="Song C."/>
            <person name="Liu Y."/>
        </authorList>
    </citation>
    <scope>NUCLEOTIDE SEQUENCE [LARGE SCALE GENOMIC DNA]</scope>
    <source>
        <strain evidence="1">HL-2020</strain>
        <tissue evidence="1">Leaf</tissue>
    </source>
</reference>
<proteinExistence type="predicted"/>
<gene>
    <name evidence="1" type="ORF">IFM89_020311</name>
</gene>
<evidence type="ECO:0000313" key="1">
    <source>
        <dbReference type="EMBL" id="KAF9601516.1"/>
    </source>
</evidence>
<organism evidence="1 2">
    <name type="scientific">Coptis chinensis</name>
    <dbReference type="NCBI Taxonomy" id="261450"/>
    <lineage>
        <taxon>Eukaryota</taxon>
        <taxon>Viridiplantae</taxon>
        <taxon>Streptophyta</taxon>
        <taxon>Embryophyta</taxon>
        <taxon>Tracheophyta</taxon>
        <taxon>Spermatophyta</taxon>
        <taxon>Magnoliopsida</taxon>
        <taxon>Ranunculales</taxon>
        <taxon>Ranunculaceae</taxon>
        <taxon>Coptidoideae</taxon>
        <taxon>Coptis</taxon>
    </lineage>
</organism>